<keyword evidence="8" id="KW-0472">Membrane</keyword>
<dbReference type="OrthoDB" id="1894652at2759"/>
<evidence type="ECO:0000256" key="8">
    <source>
        <dbReference type="ARBA" id="ARBA00023136"/>
    </source>
</evidence>
<keyword evidence="5 10" id="KW-0732">Signal</keyword>
<dbReference type="Proteomes" id="UP000007431">
    <property type="component" value="Unassembled WGS sequence"/>
</dbReference>
<dbReference type="PANTHER" id="PTHR21397">
    <property type="entry name" value="CHROMATIN COMPLEXES SUBUNIT BAP18-RELATED"/>
    <property type="match status" value="1"/>
</dbReference>
<evidence type="ECO:0000256" key="1">
    <source>
        <dbReference type="ARBA" id="ARBA00004115"/>
    </source>
</evidence>
<dbReference type="RefSeq" id="XP_003037873.1">
    <property type="nucleotide sequence ID" value="XM_003037827.1"/>
</dbReference>
<evidence type="ECO:0000313" key="12">
    <source>
        <dbReference type="Proteomes" id="UP000007431"/>
    </source>
</evidence>
<proteinExistence type="inferred from homology"/>
<dbReference type="AlphaFoldDB" id="D8PPG8"/>
<reference evidence="11 12" key="1">
    <citation type="journal article" date="2010" name="Nat. Biotechnol.">
        <title>Genome sequence of the model mushroom Schizophyllum commune.</title>
        <authorList>
            <person name="Ohm R.A."/>
            <person name="de Jong J.F."/>
            <person name="Lugones L.G."/>
            <person name="Aerts A."/>
            <person name="Kothe E."/>
            <person name="Stajich J.E."/>
            <person name="de Vries R.P."/>
            <person name="Record E."/>
            <person name="Levasseur A."/>
            <person name="Baker S.E."/>
            <person name="Bartholomew K.A."/>
            <person name="Coutinho P.M."/>
            <person name="Erdmann S."/>
            <person name="Fowler T.J."/>
            <person name="Gathman A.C."/>
            <person name="Lombard V."/>
            <person name="Henrissat B."/>
            <person name="Knabe N."/>
            <person name="Kuees U."/>
            <person name="Lilly W.W."/>
            <person name="Lindquist E."/>
            <person name="Lucas S."/>
            <person name="Magnuson J.K."/>
            <person name="Piumi F."/>
            <person name="Raudaskoski M."/>
            <person name="Salamov A."/>
            <person name="Schmutz J."/>
            <person name="Schwarze F.W.M.R."/>
            <person name="vanKuyk P.A."/>
            <person name="Horton J.S."/>
            <person name="Grigoriev I.V."/>
            <person name="Woesten H.A.B."/>
        </authorList>
    </citation>
    <scope>NUCLEOTIDE SEQUENCE [LARGE SCALE GENOMIC DNA]</scope>
    <source>
        <strain evidence="12">H4-8 / FGSC 9210</strain>
    </source>
</reference>
<feature type="region of interest" description="Disordered" evidence="9">
    <location>
        <begin position="168"/>
        <end position="194"/>
    </location>
</feature>
<dbReference type="eggNOG" id="ENOG502SCMA">
    <property type="taxonomic scope" value="Eukaryota"/>
</dbReference>
<dbReference type="VEuPathDB" id="FungiDB:SCHCODRAFT_02621748"/>
<dbReference type="HOGENOM" id="CLU_081343_1_0_1"/>
<dbReference type="Pfam" id="PF21203">
    <property type="entry name" value="ECM10"/>
    <property type="match status" value="1"/>
</dbReference>
<dbReference type="KEGG" id="scm:SCHCO_02621748"/>
<dbReference type="PANTHER" id="PTHR21397:SF4">
    <property type="entry name" value="ER MEMBRANE PROTEIN COMPLEX SUBUNIT 10"/>
    <property type="match status" value="1"/>
</dbReference>
<keyword evidence="7" id="KW-1133">Transmembrane helix</keyword>
<protein>
    <recommendedName>
        <fullName evidence="3">ER membrane protein complex subunit 10</fullName>
    </recommendedName>
</protein>
<keyword evidence="6" id="KW-0256">Endoplasmic reticulum</keyword>
<evidence type="ECO:0000313" key="11">
    <source>
        <dbReference type="EMBL" id="EFJ02971.1"/>
    </source>
</evidence>
<feature type="chain" id="PRO_5003120199" description="ER membrane protein complex subunit 10" evidence="10">
    <location>
        <begin position="20"/>
        <end position="236"/>
    </location>
</feature>
<dbReference type="STRING" id="578458.D8PPG8"/>
<evidence type="ECO:0000256" key="6">
    <source>
        <dbReference type="ARBA" id="ARBA00022824"/>
    </source>
</evidence>
<evidence type="ECO:0000256" key="4">
    <source>
        <dbReference type="ARBA" id="ARBA00022692"/>
    </source>
</evidence>
<dbReference type="InParanoid" id="D8PPG8"/>
<dbReference type="GeneID" id="9587795"/>
<sequence length="236" mass="24545">MRLQPLLSALLGLAATSHAAELNVYHRVLSRDAPAGEFTLRGVVSTSSSAGGPTYASTGSPADALTTLARALPASASDVALYQLALAPAGETSPERWPTSSVKACQLASATSEMLVLHTAEDARGDATPFAVDFFVAPGGSCKPETELVNALEAYAARADTLNRTVTVRGPTLPPVPELRAPPQLSAEGAPVQPPPEKSFIQKYWMYIAAVLVSILIMGGPEDMPEKGEGRKPAAP</sequence>
<evidence type="ECO:0000256" key="10">
    <source>
        <dbReference type="SAM" id="SignalP"/>
    </source>
</evidence>
<keyword evidence="12" id="KW-1185">Reference proteome</keyword>
<dbReference type="GO" id="GO:0005789">
    <property type="term" value="C:endoplasmic reticulum membrane"/>
    <property type="evidence" value="ECO:0007669"/>
    <property type="project" value="UniProtKB-SubCell"/>
</dbReference>
<dbReference type="OMA" id="YWMYIAI"/>
<evidence type="ECO:0000256" key="5">
    <source>
        <dbReference type="ARBA" id="ARBA00022729"/>
    </source>
</evidence>
<dbReference type="CDD" id="cd22209">
    <property type="entry name" value="EMC10"/>
    <property type="match status" value="1"/>
</dbReference>
<name>D8PPG8_SCHCM</name>
<comment type="subcellular location">
    <subcellularLocation>
        <location evidence="1">Endoplasmic reticulum membrane</location>
        <topology evidence="1">Single-pass type I membrane protein</topology>
    </subcellularLocation>
</comment>
<keyword evidence="4" id="KW-0812">Transmembrane</keyword>
<evidence type="ECO:0000256" key="7">
    <source>
        <dbReference type="ARBA" id="ARBA00022989"/>
    </source>
</evidence>
<accession>D8PPG8</accession>
<comment type="similarity">
    <text evidence="2">Belongs to the EMC10 family.</text>
</comment>
<evidence type="ECO:0000256" key="9">
    <source>
        <dbReference type="SAM" id="MobiDB-lite"/>
    </source>
</evidence>
<evidence type="ECO:0000256" key="3">
    <source>
        <dbReference type="ARBA" id="ARBA00020105"/>
    </source>
</evidence>
<gene>
    <name evidence="11" type="ORF">SCHCODRAFT_83770</name>
</gene>
<feature type="signal peptide" evidence="10">
    <location>
        <begin position="1"/>
        <end position="19"/>
    </location>
</feature>
<dbReference type="EMBL" id="GL377302">
    <property type="protein sequence ID" value="EFJ02971.1"/>
    <property type="molecule type" value="Genomic_DNA"/>
</dbReference>
<organism evidence="12">
    <name type="scientific">Schizophyllum commune (strain H4-8 / FGSC 9210)</name>
    <name type="common">Split gill fungus</name>
    <dbReference type="NCBI Taxonomy" id="578458"/>
    <lineage>
        <taxon>Eukaryota</taxon>
        <taxon>Fungi</taxon>
        <taxon>Dikarya</taxon>
        <taxon>Basidiomycota</taxon>
        <taxon>Agaricomycotina</taxon>
        <taxon>Agaricomycetes</taxon>
        <taxon>Agaricomycetidae</taxon>
        <taxon>Agaricales</taxon>
        <taxon>Schizophyllaceae</taxon>
        <taxon>Schizophyllum</taxon>
    </lineage>
</organism>
<evidence type="ECO:0000256" key="2">
    <source>
        <dbReference type="ARBA" id="ARBA00007695"/>
    </source>
</evidence>